<dbReference type="Gene3D" id="3.10.620.30">
    <property type="match status" value="1"/>
</dbReference>
<keyword evidence="2" id="KW-1133">Transmembrane helix</keyword>
<dbReference type="PANTHER" id="PTHR42736">
    <property type="entry name" value="PROTEIN-GLUTAMINE GAMMA-GLUTAMYLTRANSFERASE"/>
    <property type="match status" value="1"/>
</dbReference>
<name>A0ABN6SE56_9BIFI</name>
<keyword evidence="2" id="KW-0812">Transmembrane</keyword>
<reference evidence="4 5" key="1">
    <citation type="journal article" date="2023" name="Microbiol. Spectr.">
        <title>Symbiosis of Carpenter Bees with Uncharacterized Lactic Acid Bacteria Showing NAD Auxotrophy.</title>
        <authorList>
            <person name="Kawasaki S."/>
            <person name="Ozawa K."/>
            <person name="Mori T."/>
            <person name="Yamamoto A."/>
            <person name="Ito M."/>
            <person name="Ohkuma M."/>
            <person name="Sakamoto M."/>
            <person name="Matsutani M."/>
        </authorList>
    </citation>
    <scope>NUCLEOTIDE SEQUENCE [LARGE SCALE GENOMIC DNA]</scope>
    <source>
        <strain evidence="4 5">Kim37-2</strain>
    </source>
</reference>
<dbReference type="SUPFAM" id="SSF54001">
    <property type="entry name" value="Cysteine proteinases"/>
    <property type="match status" value="1"/>
</dbReference>
<proteinExistence type="predicted"/>
<sequence length="554" mass="60384">MLLAVTLVPSGPRATLRDHYQPPLDLSGYTSPLSDYRAFFKHERQTPLLTVSHLPAQSPVRLAVMDQFDGEVWGFSPPSAPGEAGTFQAIEHPAYTQQVSVGAQAHPTPGASYTAQFTVEPQLRGPWLPTVGQSTEYQRLRGITRGQIYYSTHHQAAAANPKPARQYSYQLSGRAPLQPSRSSIVSRQTAPATNNAATHLPPSLSQATDRIVGKHPRASGGALALTIAEYLRQEGYLSHGLAGDAPSLAGHGTYRLEQMLQANHLVGDSEQYASLMALMLLQRGVSARVVVGFVTQPLTAPIDAEQAPTHSSSQPLVFTGEQAEAWVEVSFPSLGWISFYPTPPASRHLDQPDEHDEQPAGQQVRPPHLPLVQPLLEPQAPTKGAPTGSKEHPKNDEPLTFWARHWPGIKRIALYSTPVWASAAVLSLLILLKAALLAAARQRGSPRQRIQRGWEYFARQLACLSGSQLVGTRTQQAAAIRSFAATRGLTSSSWQAALDQACARADQASFAATESRSTDAQRYWQQLASLQTAITRASSPLRRWWTACYLPLRL</sequence>
<feature type="compositionally biased region" description="Polar residues" evidence="1">
    <location>
        <begin position="179"/>
        <end position="202"/>
    </location>
</feature>
<protein>
    <recommendedName>
        <fullName evidence="3">Transglutaminase-like domain-containing protein</fullName>
    </recommendedName>
</protein>
<dbReference type="InterPro" id="IPR038765">
    <property type="entry name" value="Papain-like_cys_pep_sf"/>
</dbReference>
<feature type="region of interest" description="Disordered" evidence="1">
    <location>
        <begin position="176"/>
        <end position="202"/>
    </location>
</feature>
<feature type="domain" description="Transglutaminase-like" evidence="3">
    <location>
        <begin position="222"/>
        <end position="341"/>
    </location>
</feature>
<evidence type="ECO:0000259" key="3">
    <source>
        <dbReference type="Pfam" id="PF01841"/>
    </source>
</evidence>
<dbReference type="Pfam" id="PF01841">
    <property type="entry name" value="Transglut_core"/>
    <property type="match status" value="1"/>
</dbReference>
<keyword evidence="5" id="KW-1185">Reference proteome</keyword>
<evidence type="ECO:0000313" key="5">
    <source>
        <dbReference type="Proteomes" id="UP001321766"/>
    </source>
</evidence>
<dbReference type="EMBL" id="AP026798">
    <property type="protein sequence ID" value="BDR53417.1"/>
    <property type="molecule type" value="Genomic_DNA"/>
</dbReference>
<dbReference type="Proteomes" id="UP001321766">
    <property type="component" value="Chromosome"/>
</dbReference>
<dbReference type="InterPro" id="IPR052901">
    <property type="entry name" value="Bact_TGase-like"/>
</dbReference>
<feature type="region of interest" description="Disordered" evidence="1">
    <location>
        <begin position="345"/>
        <end position="398"/>
    </location>
</feature>
<feature type="transmembrane region" description="Helical" evidence="2">
    <location>
        <begin position="419"/>
        <end position="440"/>
    </location>
</feature>
<dbReference type="InterPro" id="IPR002931">
    <property type="entry name" value="Transglutaminase-like"/>
</dbReference>
<accession>A0ABN6SE56</accession>
<evidence type="ECO:0000313" key="4">
    <source>
        <dbReference type="EMBL" id="BDR53417.1"/>
    </source>
</evidence>
<evidence type="ECO:0000256" key="1">
    <source>
        <dbReference type="SAM" id="MobiDB-lite"/>
    </source>
</evidence>
<evidence type="ECO:0000256" key="2">
    <source>
        <dbReference type="SAM" id="Phobius"/>
    </source>
</evidence>
<keyword evidence="2" id="KW-0472">Membrane</keyword>
<dbReference type="PANTHER" id="PTHR42736:SF1">
    <property type="entry name" value="PROTEIN-GLUTAMINE GAMMA-GLUTAMYLTRANSFERASE"/>
    <property type="match status" value="1"/>
</dbReference>
<gene>
    <name evidence="4" type="ORF">KIM372_13240</name>
</gene>
<organism evidence="4 5">
    <name type="scientific">Bombiscardovia nodaiensis</name>
    <dbReference type="NCBI Taxonomy" id="2932181"/>
    <lineage>
        <taxon>Bacteria</taxon>
        <taxon>Bacillati</taxon>
        <taxon>Actinomycetota</taxon>
        <taxon>Actinomycetes</taxon>
        <taxon>Bifidobacteriales</taxon>
        <taxon>Bifidobacteriaceae</taxon>
        <taxon>Bombiscardovia</taxon>
    </lineage>
</organism>